<accession>A0A6J5RPV6</accession>
<dbReference type="EMBL" id="LR797149">
    <property type="protein sequence ID" value="CAB4190048.1"/>
    <property type="molecule type" value="Genomic_DNA"/>
</dbReference>
<evidence type="ECO:0000313" key="4">
    <source>
        <dbReference type="EMBL" id="CAB4204956.1"/>
    </source>
</evidence>
<dbReference type="EMBL" id="LR797238">
    <property type="protein sequence ID" value="CAB4195681.1"/>
    <property type="molecule type" value="Genomic_DNA"/>
</dbReference>
<organism evidence="3">
    <name type="scientific">uncultured Caudovirales phage</name>
    <dbReference type="NCBI Taxonomy" id="2100421"/>
    <lineage>
        <taxon>Viruses</taxon>
        <taxon>Duplodnaviria</taxon>
        <taxon>Heunggongvirae</taxon>
        <taxon>Uroviricota</taxon>
        <taxon>Caudoviricetes</taxon>
        <taxon>Peduoviridae</taxon>
        <taxon>Maltschvirus</taxon>
        <taxon>Maltschvirus maltsch</taxon>
    </lineage>
</organism>
<evidence type="ECO:0000313" key="2">
    <source>
        <dbReference type="EMBL" id="CAB4190048.1"/>
    </source>
</evidence>
<feature type="domain" description="DUF927" evidence="1">
    <location>
        <begin position="387"/>
        <end position="656"/>
    </location>
</feature>
<proteinExistence type="predicted"/>
<name>A0A6J5RPV6_9CAUD</name>
<reference evidence="3" key="1">
    <citation type="submission" date="2020-05" db="EMBL/GenBank/DDBJ databases">
        <authorList>
            <person name="Chiriac C."/>
            <person name="Salcher M."/>
            <person name="Ghai R."/>
            <person name="Kavagutti S V."/>
        </authorList>
    </citation>
    <scope>NUCLEOTIDE SEQUENCE</scope>
</reference>
<sequence>MTQNDLLSAVQAPDGYFAILGLGGSTRTRQKLVATREEFDETVDAFLQAEQNVYFGVAKFETDANRLKDNVKTLKAFWLDIDCGEDKAKKDPKTGKAKGYPDQAAGLLALKVFCKIAGLPRPTVVNSGRGLHIYWPLTEAVTRAQWEPIAHALGALCVMHGLIVDPSVTTDVARVLRVPGTWNFKDDPPSQVEVAVWGKPTAFEAFCALLGATPAPPSAPLPSTPKRELSPLAQKLRENTVCRFSKILERSEGGTGCQQLLDCHENRATLAEPRWFDALSIANLCVDREEAISLVSEGYPGYNLVDASAKAARTGGPHSCKTFETNNSGGCEGCPYLGKLTTPIQLGREIIGDELPPGILSDEEVAEDLTFKPLPDPYKLADGQIVYTDDEGTTVVVCEVPLIVVKRMDDPVHGDVVVLRLTTPSDGVREFTVHNKTLSDKLEFRGILASKGLLFEEKEYQRVVRYIYACTKHLWKQRKAQVMRTQFGWTDNDKKFILGSKEISADGTFYSPPSSTTAALAEMLVSKGSFEKWREVFNLFGRAGLEAHAFAALTAFGAPLLKFLGQKGAILNVIHPTSGTGKTTILHMCNSVWGSPTGLCGIAGDTFNAKVQRLGVLKNLPYTVDEMTNLPAKDFSPLIYNMSQGRGKDRMTRSGNDLRNNVTNWETISLCSSNSSFQEKMNSIKDNPDGEMMRLIEYSISPSSAIDVALGKQMFDHQLLENYGHAGEKYITHVANNLDTLIPKLMQFQTKLDSELRLTARERFWSSVLACNMFGGKLAMRLELFEWDAKPIYEFATDMLNGMRRDITPPLSDIGSVIGAYINASMQNIVVVNDNVDSRSNRFALPILEPRGELNIRYEPDTKKMYLSSTPFRNFCSTRQINYKETLKALEDKGILIGRELKRLSKGMKITAPGVNCLVLDCNAHDFVDVQAMIPIEATDVRGAG</sequence>
<dbReference type="InterPro" id="IPR009270">
    <property type="entry name" value="DUF927"/>
</dbReference>
<evidence type="ECO:0000259" key="1">
    <source>
        <dbReference type="Pfam" id="PF06048"/>
    </source>
</evidence>
<evidence type="ECO:0000313" key="3">
    <source>
        <dbReference type="EMBL" id="CAB4195681.1"/>
    </source>
</evidence>
<protein>
    <recommendedName>
        <fullName evidence="1">DUF927 domain-containing protein</fullName>
    </recommendedName>
</protein>
<dbReference type="Pfam" id="PF06048">
    <property type="entry name" value="DUF927"/>
    <property type="match status" value="1"/>
</dbReference>
<gene>
    <name evidence="2" type="ORF">UFOVP1195_32</name>
    <name evidence="3" type="ORF">UFOVP1288_32</name>
    <name evidence="4" type="ORF">UFOVP1409_32</name>
</gene>
<dbReference type="EMBL" id="LR797352">
    <property type="protein sequence ID" value="CAB4204956.1"/>
    <property type="molecule type" value="Genomic_DNA"/>
</dbReference>